<protein>
    <submittedName>
        <fullName evidence="2">Reverse transcriptase (RNA-dependent DNA polymerase)</fullName>
    </submittedName>
</protein>
<dbReference type="Gene3D" id="3.30.70.270">
    <property type="match status" value="1"/>
</dbReference>
<evidence type="ECO:0000259" key="1">
    <source>
        <dbReference type="Pfam" id="PF00078"/>
    </source>
</evidence>
<dbReference type="InterPro" id="IPR000477">
    <property type="entry name" value="RT_dom"/>
</dbReference>
<reference evidence="2 3" key="1">
    <citation type="journal article" date="2024" name="BMC Genomics">
        <title>De novo assembly and annotation of Popillia japonica's genome with initial clues to its potential as an invasive pest.</title>
        <authorList>
            <person name="Cucini C."/>
            <person name="Boschi S."/>
            <person name="Funari R."/>
            <person name="Cardaioli E."/>
            <person name="Iannotti N."/>
            <person name="Marturano G."/>
            <person name="Paoli F."/>
            <person name="Bruttini M."/>
            <person name="Carapelli A."/>
            <person name="Frati F."/>
            <person name="Nardi F."/>
        </authorList>
    </citation>
    <scope>NUCLEOTIDE SEQUENCE [LARGE SCALE GENOMIC DNA]</scope>
    <source>
        <strain evidence="2">DMR45628</strain>
    </source>
</reference>
<keyword evidence="2" id="KW-0808">Transferase</keyword>
<dbReference type="SUPFAM" id="SSF56672">
    <property type="entry name" value="DNA/RNA polymerases"/>
    <property type="match status" value="1"/>
</dbReference>
<dbReference type="PANTHER" id="PTHR37984:SF5">
    <property type="entry name" value="PROTEIN NYNRIN-LIKE"/>
    <property type="match status" value="1"/>
</dbReference>
<keyword evidence="2" id="KW-0548">Nucleotidyltransferase</keyword>
<dbReference type="PANTHER" id="PTHR37984">
    <property type="entry name" value="PROTEIN CBG26694"/>
    <property type="match status" value="1"/>
</dbReference>
<dbReference type="Gene3D" id="3.10.10.10">
    <property type="entry name" value="HIV Type 1 Reverse Transcriptase, subunit A, domain 1"/>
    <property type="match status" value="1"/>
</dbReference>
<dbReference type="CDD" id="cd01647">
    <property type="entry name" value="RT_LTR"/>
    <property type="match status" value="1"/>
</dbReference>
<keyword evidence="3" id="KW-1185">Reference proteome</keyword>
<dbReference type="Pfam" id="PF00078">
    <property type="entry name" value="RVT_1"/>
    <property type="match status" value="1"/>
</dbReference>
<name>A0AAW1JKI5_POPJA</name>
<dbReference type="InterPro" id="IPR043128">
    <property type="entry name" value="Rev_trsase/Diguanyl_cyclase"/>
</dbReference>
<evidence type="ECO:0000313" key="3">
    <source>
        <dbReference type="Proteomes" id="UP001458880"/>
    </source>
</evidence>
<proteinExistence type="predicted"/>
<dbReference type="InterPro" id="IPR050951">
    <property type="entry name" value="Retrovirus_Pol_polyprotein"/>
</dbReference>
<dbReference type="InterPro" id="IPR043502">
    <property type="entry name" value="DNA/RNA_pol_sf"/>
</dbReference>
<organism evidence="2 3">
    <name type="scientific">Popillia japonica</name>
    <name type="common">Japanese beetle</name>
    <dbReference type="NCBI Taxonomy" id="7064"/>
    <lineage>
        <taxon>Eukaryota</taxon>
        <taxon>Metazoa</taxon>
        <taxon>Ecdysozoa</taxon>
        <taxon>Arthropoda</taxon>
        <taxon>Hexapoda</taxon>
        <taxon>Insecta</taxon>
        <taxon>Pterygota</taxon>
        <taxon>Neoptera</taxon>
        <taxon>Endopterygota</taxon>
        <taxon>Coleoptera</taxon>
        <taxon>Polyphaga</taxon>
        <taxon>Scarabaeiformia</taxon>
        <taxon>Scarabaeidae</taxon>
        <taxon>Rutelinae</taxon>
        <taxon>Popillia</taxon>
    </lineage>
</organism>
<gene>
    <name evidence="2" type="ORF">QE152_g28355</name>
</gene>
<sequence>MLNEIEVDNAAVPIANNNGIGELSVPYEIKLKSDVRPVVEPARKIPISIVEGVKKELDMMESQKIIRKVTEPTEWCSSLVTVKKPEGLRLCLDPRNLNKAIVREWYQLPTFEELASKMAGAKVFSILDGNKGFYQIKLAEQITFNAGSFGRYCYQRVPFGLCSAPEVFHQMFKEIFSRLLGVEVYIDDIIVYGDTVEQHKQHSRLKNVLERAKSANVRFNKKKCRFGLSEDFELSKPDLDTLPNGVRNNKDDVLNADLTSNLQKNMPRDDSSLNAQKELVNQYCSELDRKVVSKSGRTIKKPKYLSDYITDF</sequence>
<dbReference type="Proteomes" id="UP001458880">
    <property type="component" value="Unassembled WGS sequence"/>
</dbReference>
<dbReference type="AlphaFoldDB" id="A0AAW1JKI5"/>
<evidence type="ECO:0000313" key="2">
    <source>
        <dbReference type="EMBL" id="KAK9704343.1"/>
    </source>
</evidence>
<comment type="caution">
    <text evidence="2">The sequence shown here is derived from an EMBL/GenBank/DDBJ whole genome shotgun (WGS) entry which is preliminary data.</text>
</comment>
<dbReference type="GO" id="GO:0003964">
    <property type="term" value="F:RNA-directed DNA polymerase activity"/>
    <property type="evidence" value="ECO:0007669"/>
    <property type="project" value="UniProtKB-KW"/>
</dbReference>
<feature type="domain" description="Reverse transcriptase" evidence="1">
    <location>
        <begin position="83"/>
        <end position="228"/>
    </location>
</feature>
<accession>A0AAW1JKI5</accession>
<dbReference type="EMBL" id="JASPKY010000352">
    <property type="protein sequence ID" value="KAK9704343.1"/>
    <property type="molecule type" value="Genomic_DNA"/>
</dbReference>
<keyword evidence="2" id="KW-0695">RNA-directed DNA polymerase</keyword>